<evidence type="ECO:0000313" key="2">
    <source>
        <dbReference type="EMBL" id="SQC91157.1"/>
    </source>
</evidence>
<feature type="region of interest" description="Disordered" evidence="1">
    <location>
        <begin position="20"/>
        <end position="41"/>
    </location>
</feature>
<accession>A0A2X3IXA6</accession>
<proteinExistence type="predicted"/>
<name>A0A2X3IXA6_9ENTR</name>
<evidence type="ECO:0000313" key="3">
    <source>
        <dbReference type="Proteomes" id="UP000251197"/>
    </source>
</evidence>
<organism evidence="2 3">
    <name type="scientific">Cedecea neteri</name>
    <dbReference type="NCBI Taxonomy" id="158822"/>
    <lineage>
        <taxon>Bacteria</taxon>
        <taxon>Pseudomonadati</taxon>
        <taxon>Pseudomonadota</taxon>
        <taxon>Gammaproteobacteria</taxon>
        <taxon>Enterobacterales</taxon>
        <taxon>Enterobacteriaceae</taxon>
        <taxon>Cedecea</taxon>
    </lineage>
</organism>
<gene>
    <name evidence="2" type="primary">nrdA_2</name>
    <name evidence="2" type="ORF">NCTC12120_04307</name>
</gene>
<dbReference type="GO" id="GO:0004748">
    <property type="term" value="F:ribonucleoside-diphosphate reductase activity, thioredoxin disulfide as acceptor"/>
    <property type="evidence" value="ECO:0007669"/>
    <property type="project" value="UniProtKB-EC"/>
</dbReference>
<sequence length="110" mass="13218">MWHLEVESLLVLKNKPWRRRQPRAPHGLRRTDQQADVHPSAEGEEITLFSRLTYRGCMTPSSPIRMNLRRLYTKYEKDDSIRKQRVKAVELFSLMMQERASDRPYLHPER</sequence>
<dbReference type="AlphaFoldDB" id="A0A2X3IXA6"/>
<dbReference type="Gene3D" id="1.10.1650.20">
    <property type="match status" value="1"/>
</dbReference>
<dbReference type="Gene3D" id="3.20.70.20">
    <property type="match status" value="1"/>
</dbReference>
<dbReference type="EMBL" id="UAVU01000007">
    <property type="protein sequence ID" value="SQC91157.1"/>
    <property type="molecule type" value="Genomic_DNA"/>
</dbReference>
<evidence type="ECO:0000256" key="1">
    <source>
        <dbReference type="SAM" id="MobiDB-lite"/>
    </source>
</evidence>
<dbReference type="SUPFAM" id="SSF51998">
    <property type="entry name" value="PFL-like glycyl radical enzymes"/>
    <property type="match status" value="1"/>
</dbReference>
<keyword evidence="2" id="KW-0560">Oxidoreductase</keyword>
<dbReference type="Proteomes" id="UP000251197">
    <property type="component" value="Unassembled WGS sequence"/>
</dbReference>
<dbReference type="EC" id="1.17.4.1" evidence="2"/>
<feature type="compositionally biased region" description="Basic and acidic residues" evidence="1">
    <location>
        <begin position="29"/>
        <end position="41"/>
    </location>
</feature>
<protein>
    <submittedName>
        <fullName evidence="2">Ribonucleoside-diphosphate reductase 1 subunit alpha</fullName>
        <ecNumber evidence="2">1.17.4.1</ecNumber>
    </submittedName>
</protein>
<reference evidence="2 3" key="1">
    <citation type="submission" date="2018-06" db="EMBL/GenBank/DDBJ databases">
        <authorList>
            <consortium name="Pathogen Informatics"/>
            <person name="Doyle S."/>
        </authorList>
    </citation>
    <scope>NUCLEOTIDE SEQUENCE [LARGE SCALE GENOMIC DNA]</scope>
    <source>
        <strain evidence="2 3">NCTC12120</strain>
    </source>
</reference>